<dbReference type="PRINTS" id="PR00249">
    <property type="entry name" value="GPCRSECRETIN"/>
</dbReference>
<feature type="domain" description="Ig-like" evidence="20">
    <location>
        <begin position="876"/>
        <end position="931"/>
    </location>
</feature>
<comment type="subcellular location">
    <subcellularLocation>
        <location evidence="1">Cell membrane</location>
        <topology evidence="1">Multi-pass membrane protein</topology>
    </subcellularLocation>
</comment>
<dbReference type="InterPro" id="IPR001881">
    <property type="entry name" value="EGF-like_Ca-bd_dom"/>
</dbReference>
<evidence type="ECO:0000256" key="10">
    <source>
        <dbReference type="ARBA" id="ARBA00023157"/>
    </source>
</evidence>
<feature type="region of interest" description="Disordered" evidence="13">
    <location>
        <begin position="1662"/>
        <end position="1686"/>
    </location>
</feature>
<feature type="domain" description="EGF-like" evidence="17">
    <location>
        <begin position="256"/>
        <end position="294"/>
    </location>
</feature>
<accession>A0A6P6NFS0</accession>
<dbReference type="PROSITE" id="PS01187">
    <property type="entry name" value="EGF_CA"/>
    <property type="match status" value="3"/>
</dbReference>
<feature type="domain" description="G-protein coupled receptors family 2 profile 2" evidence="19">
    <location>
        <begin position="1356"/>
        <end position="1614"/>
    </location>
</feature>
<dbReference type="GO" id="GO:0007189">
    <property type="term" value="P:adenylate cyclase-activating G protein-coupled receptor signaling pathway"/>
    <property type="evidence" value="ECO:0007669"/>
    <property type="project" value="TreeGrafter"/>
</dbReference>
<feature type="domain" description="EGF-like" evidence="17">
    <location>
        <begin position="354"/>
        <end position="392"/>
    </location>
</feature>
<dbReference type="FunFam" id="2.10.25.10:FF:000038">
    <property type="entry name" value="Fibrillin 2"/>
    <property type="match status" value="4"/>
</dbReference>
<feature type="transmembrane region" description="Helical" evidence="14">
    <location>
        <begin position="1472"/>
        <end position="1496"/>
    </location>
</feature>
<keyword evidence="6 15" id="KW-0732">Signal</keyword>
<feature type="domain" description="EGF-like" evidence="17">
    <location>
        <begin position="305"/>
        <end position="343"/>
    </location>
</feature>
<dbReference type="Pfam" id="PF07645">
    <property type="entry name" value="EGF_CA"/>
    <property type="match status" value="10"/>
</dbReference>
<dbReference type="PANTHER" id="PTHR45813:SF4">
    <property type="entry name" value="ADHESION G PROTEIN-COUPLED RECEPTOR F5"/>
    <property type="match status" value="1"/>
</dbReference>
<dbReference type="InterPro" id="IPR057400">
    <property type="entry name" value="ADGRF3/5_N"/>
</dbReference>
<feature type="domain" description="EGF-like" evidence="17">
    <location>
        <begin position="550"/>
        <end position="588"/>
    </location>
</feature>
<dbReference type="PROSITE" id="PS50835">
    <property type="entry name" value="IG_LIKE"/>
    <property type="match status" value="1"/>
</dbReference>
<dbReference type="InterPro" id="IPR009030">
    <property type="entry name" value="Growth_fac_rcpt_cys_sf"/>
</dbReference>
<dbReference type="GO" id="GO:0005509">
    <property type="term" value="F:calcium ion binding"/>
    <property type="evidence" value="ECO:0007669"/>
    <property type="project" value="InterPro"/>
</dbReference>
<feature type="transmembrane region" description="Helical" evidence="14">
    <location>
        <begin position="1591"/>
        <end position="1613"/>
    </location>
</feature>
<evidence type="ECO:0000256" key="1">
    <source>
        <dbReference type="ARBA" id="ARBA00004651"/>
    </source>
</evidence>
<dbReference type="SMART" id="SM00181">
    <property type="entry name" value="EGF"/>
    <property type="match status" value="10"/>
</dbReference>
<dbReference type="OrthoDB" id="10040049at2759"/>
<comment type="caution">
    <text evidence="12">Lacks conserved residue(s) required for the propagation of feature annotation.</text>
</comment>
<evidence type="ECO:0000256" key="4">
    <source>
        <dbReference type="ARBA" id="ARBA00022536"/>
    </source>
</evidence>
<dbReference type="Gene3D" id="2.60.220.50">
    <property type="match status" value="1"/>
</dbReference>
<dbReference type="InterPro" id="IPR013783">
    <property type="entry name" value="Ig-like_fold"/>
</dbReference>
<keyword evidence="3" id="KW-1003">Cell membrane</keyword>
<dbReference type="InterPro" id="IPR057244">
    <property type="entry name" value="GAIN_B"/>
</dbReference>
<feature type="domain" description="EGF-like" evidence="17">
    <location>
        <begin position="599"/>
        <end position="637"/>
    </location>
</feature>
<dbReference type="Gene3D" id="1.20.1070.10">
    <property type="entry name" value="Rhodopsin 7-helix transmembrane proteins"/>
    <property type="match status" value="1"/>
</dbReference>
<evidence type="ECO:0000259" key="18">
    <source>
        <dbReference type="PROSITE" id="PS50221"/>
    </source>
</evidence>
<feature type="transmembrane region" description="Helical" evidence="14">
    <location>
        <begin position="1516"/>
        <end position="1540"/>
    </location>
</feature>
<dbReference type="InterPro" id="IPR017981">
    <property type="entry name" value="GPCR_2-like_7TM"/>
</dbReference>
<dbReference type="Gene3D" id="2.60.40.10">
    <property type="entry name" value="Immunoglobulins"/>
    <property type="match status" value="1"/>
</dbReference>
<dbReference type="InterPro" id="IPR000832">
    <property type="entry name" value="GPCR_2_secretin-like"/>
</dbReference>
<evidence type="ECO:0000256" key="9">
    <source>
        <dbReference type="ARBA" id="ARBA00023136"/>
    </source>
</evidence>
<dbReference type="PROSITE" id="PS00010">
    <property type="entry name" value="ASX_HYDROXYL"/>
    <property type="match status" value="10"/>
</dbReference>
<evidence type="ECO:0000256" key="2">
    <source>
        <dbReference type="ARBA" id="ARBA00007343"/>
    </source>
</evidence>
<dbReference type="SUPFAM" id="SSF57196">
    <property type="entry name" value="EGF/Laminin"/>
    <property type="match status" value="2"/>
</dbReference>
<dbReference type="SMART" id="SM00303">
    <property type="entry name" value="GPS"/>
    <property type="match status" value="1"/>
</dbReference>
<feature type="transmembrane region" description="Helical" evidence="14">
    <location>
        <begin position="1439"/>
        <end position="1460"/>
    </location>
</feature>
<dbReference type="PROSITE" id="PS50221">
    <property type="entry name" value="GAIN_B"/>
    <property type="match status" value="1"/>
</dbReference>
<dbReference type="InterPro" id="IPR007110">
    <property type="entry name" value="Ig-like_dom"/>
</dbReference>
<dbReference type="KEGG" id="caua:113079210"/>
<keyword evidence="8 14" id="KW-1133">Transmembrane helix</keyword>
<gene>
    <name evidence="22" type="primary">LOC113079210</name>
</gene>
<dbReference type="GO" id="GO:0030855">
    <property type="term" value="P:epithelial cell differentiation"/>
    <property type="evidence" value="ECO:0007669"/>
    <property type="project" value="UniProtKB-ARBA"/>
</dbReference>
<name>A0A6P6NFS0_CARAU</name>
<keyword evidence="5 14" id="KW-0812">Transmembrane</keyword>
<dbReference type="InterPro" id="IPR018097">
    <property type="entry name" value="EGF_Ca-bd_CS"/>
</dbReference>
<evidence type="ECO:0000259" key="19">
    <source>
        <dbReference type="PROSITE" id="PS50261"/>
    </source>
</evidence>
<dbReference type="Proteomes" id="UP000515129">
    <property type="component" value="Unplaced"/>
</dbReference>
<feature type="domain" description="EGF-like" evidence="17">
    <location>
        <begin position="648"/>
        <end position="686"/>
    </location>
</feature>
<evidence type="ECO:0000259" key="20">
    <source>
        <dbReference type="PROSITE" id="PS50835"/>
    </source>
</evidence>
<evidence type="ECO:0000256" key="13">
    <source>
        <dbReference type="SAM" id="MobiDB-lite"/>
    </source>
</evidence>
<feature type="domain" description="EGF-like" evidence="17">
    <location>
        <begin position="403"/>
        <end position="441"/>
    </location>
</feature>
<evidence type="ECO:0000256" key="14">
    <source>
        <dbReference type="SAM" id="Phobius"/>
    </source>
</evidence>
<keyword evidence="7" id="KW-0677">Repeat</keyword>
<feature type="domain" description="GAIN-B" evidence="18">
    <location>
        <begin position="1204"/>
        <end position="1352"/>
    </location>
</feature>
<evidence type="ECO:0000256" key="12">
    <source>
        <dbReference type="PROSITE-ProRule" id="PRU00076"/>
    </source>
</evidence>
<evidence type="ECO:0000256" key="7">
    <source>
        <dbReference type="ARBA" id="ARBA00022737"/>
    </source>
</evidence>
<proteinExistence type="inferred from homology"/>
<dbReference type="SMART" id="SM00179">
    <property type="entry name" value="EGF_CA"/>
    <property type="match status" value="10"/>
</dbReference>
<dbReference type="PROSITE" id="PS50261">
    <property type="entry name" value="G_PROTEIN_RECEP_F2_4"/>
    <property type="match status" value="1"/>
</dbReference>
<feature type="transmembrane region" description="Helical" evidence="14">
    <location>
        <begin position="1355"/>
        <end position="1377"/>
    </location>
</feature>
<dbReference type="SUPFAM" id="SSF48726">
    <property type="entry name" value="Immunoglobulin"/>
    <property type="match status" value="1"/>
</dbReference>
<evidence type="ECO:0000256" key="11">
    <source>
        <dbReference type="ARBA" id="ARBA00023180"/>
    </source>
</evidence>
<feature type="domain" description="SEA" evidence="16">
    <location>
        <begin position="756"/>
        <end position="871"/>
    </location>
</feature>
<dbReference type="CDD" id="cd15932">
    <property type="entry name" value="7tmB2_GPR116-like_Adhesion_VI"/>
    <property type="match status" value="1"/>
</dbReference>
<dbReference type="GO" id="GO:0005886">
    <property type="term" value="C:plasma membrane"/>
    <property type="evidence" value="ECO:0007669"/>
    <property type="project" value="UniProtKB-SubCell"/>
</dbReference>
<dbReference type="Pfam" id="PF01825">
    <property type="entry name" value="GPS"/>
    <property type="match status" value="1"/>
</dbReference>
<feature type="chain" id="PRO_5027983006" evidence="15">
    <location>
        <begin position="23"/>
        <end position="1686"/>
    </location>
</feature>
<dbReference type="InterPro" id="IPR036179">
    <property type="entry name" value="Ig-like_dom_sf"/>
</dbReference>
<dbReference type="PROSITE" id="PS50024">
    <property type="entry name" value="SEA"/>
    <property type="match status" value="1"/>
</dbReference>
<keyword evidence="10" id="KW-1015">Disulfide bond</keyword>
<dbReference type="GO" id="GO:0007166">
    <property type="term" value="P:cell surface receptor signaling pathway"/>
    <property type="evidence" value="ECO:0007669"/>
    <property type="project" value="InterPro"/>
</dbReference>
<dbReference type="CDD" id="cd00054">
    <property type="entry name" value="EGF_CA"/>
    <property type="match status" value="10"/>
</dbReference>
<feature type="domain" description="EGF-like" evidence="17">
    <location>
        <begin position="697"/>
        <end position="735"/>
    </location>
</feature>
<dbReference type="PROSITE" id="PS50026">
    <property type="entry name" value="EGF_3"/>
    <property type="match status" value="10"/>
</dbReference>
<evidence type="ECO:0000256" key="6">
    <source>
        <dbReference type="ARBA" id="ARBA00022729"/>
    </source>
</evidence>
<feature type="compositionally biased region" description="Polar residues" evidence="13">
    <location>
        <begin position="1662"/>
        <end position="1680"/>
    </location>
</feature>
<reference evidence="22" key="1">
    <citation type="submission" date="2025-08" db="UniProtKB">
        <authorList>
            <consortium name="RefSeq"/>
        </authorList>
    </citation>
    <scope>IDENTIFICATION</scope>
    <source>
        <strain evidence="22">Wakin</strain>
        <tissue evidence="22">Muscle</tissue>
    </source>
</reference>
<evidence type="ECO:0000256" key="8">
    <source>
        <dbReference type="ARBA" id="ARBA00022989"/>
    </source>
</evidence>
<dbReference type="InterPro" id="IPR049883">
    <property type="entry name" value="NOTCH1_EGF-like"/>
</dbReference>
<dbReference type="InterPro" id="IPR000742">
    <property type="entry name" value="EGF"/>
</dbReference>
<feature type="transmembrane region" description="Helical" evidence="14">
    <location>
        <begin position="1398"/>
        <end position="1419"/>
    </location>
</feature>
<dbReference type="Pfam" id="PF25387">
    <property type="entry name" value="ADGRF3_N"/>
    <property type="match status" value="2"/>
</dbReference>
<dbReference type="GO" id="GO:0004930">
    <property type="term" value="F:G protein-coupled receptor activity"/>
    <property type="evidence" value="ECO:0007669"/>
    <property type="project" value="InterPro"/>
</dbReference>
<dbReference type="InterPro" id="IPR000082">
    <property type="entry name" value="SEA_dom"/>
</dbReference>
<dbReference type="PANTHER" id="PTHR45813">
    <property type="entry name" value="IG-LIKE DOMAIN-CONTAINING PROTEIN"/>
    <property type="match status" value="1"/>
</dbReference>
<keyword evidence="4 12" id="KW-0245">EGF-like domain</keyword>
<dbReference type="SUPFAM" id="SSF82671">
    <property type="entry name" value="SEA domain"/>
    <property type="match status" value="1"/>
</dbReference>
<dbReference type="SUPFAM" id="SSF57184">
    <property type="entry name" value="Growth factor receptor domain"/>
    <property type="match status" value="3"/>
</dbReference>
<evidence type="ECO:0000259" key="16">
    <source>
        <dbReference type="PROSITE" id="PS50024"/>
    </source>
</evidence>
<evidence type="ECO:0000313" key="21">
    <source>
        <dbReference type="Proteomes" id="UP000515129"/>
    </source>
</evidence>
<keyword evidence="21" id="KW-1185">Reference proteome</keyword>
<evidence type="ECO:0000259" key="17">
    <source>
        <dbReference type="PROSITE" id="PS50026"/>
    </source>
</evidence>
<dbReference type="RefSeq" id="XP_026107214.1">
    <property type="nucleotide sequence ID" value="XM_026251429.1"/>
</dbReference>
<dbReference type="InterPro" id="IPR036364">
    <property type="entry name" value="SEA_dom_sf"/>
</dbReference>
<feature type="signal peptide" evidence="15">
    <location>
        <begin position="1"/>
        <end position="22"/>
    </location>
</feature>
<dbReference type="InterPro" id="IPR051587">
    <property type="entry name" value="Adhesion_GPCR"/>
</dbReference>
<sequence>MAREGIGIVLAFLLTHVCVVETLDFSGTSVNLQFTYTDGSVHHTGGRCADQVEYIMVVEVNASEAAVISDITSSVNSVILPFQVDESVEITAFNISTVCSLNETQYQCKCEGLFVWPNDTCHSYEACDDITDGSCTCINALPIDGQFCQEPISEFTYEYEAEIDVSFLDLFPAEFLRNLVTNTSLPLTLNNNTHITDIDMTTVCVLNGTEYECKCEEQHFWPSDTCRVYQVCDATVGGTCGCIRGLPSEGSLCQRDINECLFCPSVCGPNSTCTNLLGSYNCSCLDGFTATNSSLPISINNTCRDINECLNSSLACGPNANCSNYEGNYSCSCWQGYNATKMNETINNNNPCIDINECQFIPSVCGPNSNCTNQLGSYNCSCLDGFTATNSSLLISINNTCRDINECLNSSLACGPNANCSNYDGNYSCSCWQGYNATKMNETINNNNPCIDINECQFIPSVCGPNSNCTNSVGSYNCSCLSGFTVTNSSEPVSTSNPCNDINECLNSSLACGPNANCSNYEGNYSCSCWQGYNATKMNETINNSNPCIDINECQFIPSVCGPNSTCTNQLGSYNCSCLDGFTATNSSLPISVNNICRDINECLNSSLACGPNANCSNYEGNYSCSCWQGYNATKMNETINNNNPCIDINECQFIPSVCGPNSNCTNQLGSYNCSCLDGFTATNSSLLISINNTCRDINECLNSSLVCGPNANCSNYKGNYSCSCWEGYNATKINETINNNNPCISRATPSTPTPSTKPTVIGMSMTINRTFDTLLTDPESETYKNLSGDIEFKINESYSSKLKGYISGSVKVSGFRAGSVIADYTISATSNSLDFGAANTQISDSLKEIKIQLVENAFAQSEQTVFTNDQLYPLQRVDLKCNQPDSAEGQIKWTMDNEDLVKNAKYLISSDNKTLTMLNATESYSGRYSCIKQRNTIPYILWQNIIINQRPRIIVGENQRVFPCDGSSFQLKCSVDVGYNLEWVLDGTVKITGTDSITLNNATRSGNCTDQTFTCRLKDLPQLQNYSYSYSSVTVRTSPEGFDCKNEELGAGKTNDVKTGVCGTGTKGTKTFRCESYAWTPFEDNCVLEVIDNLKNKLESLRVEEIPGFMANLSIATSENNFNITQSAATVRAIVDILFKIADLSQTIVIKKPVMESFLNTVDIIVSGNVSNTWNKLNKGNNTGDTSIKLLSAIENISDRLTDEFNIYETSIQLNRTTFNNSFTLTSALPNSTTEIVLPLVPHETTITIIIFTTLDKVLPSQGTNDSRKSDVRINGDVVVVKVNETLNNISLTFDITNQSLGNPQCVFWNFKLNTWDSTGCEVKRNSTGNITCECNHTTSFSILMSPFSIDNIALAYITYIGIAISMASLIICLIIEAIVWKSVRRNDTSYMRHVSIVNIAVSLLIANICFIIGAAIAELEQPTSVGRCSPVVFFMHFFYLALFFWMLMSALLLFYRTVMVLSQMSRAKMMVIAFIAGYGAPLLIAVITVASTAGPQNYISKRNACWLNLYESKALLGFVIPALTIVAINLVVLIVVLYKMLRRGVGAATQPDEKHALVVIARCVAILTPIFGLTWGFGIGTMVSQDLGIHVVFALLNSLQGFFILVFGTLLDSKVRESLPGKQLLQKLSSSRTKSTSAGSSSASRLPFLQRNGRRHVLNVSETNPSSAVTSSDSSNGSYAVMDT</sequence>
<keyword evidence="11" id="KW-0325">Glycoprotein</keyword>
<organism evidence="21 22">
    <name type="scientific">Carassius auratus</name>
    <name type="common">Goldfish</name>
    <dbReference type="NCBI Taxonomy" id="7957"/>
    <lineage>
        <taxon>Eukaryota</taxon>
        <taxon>Metazoa</taxon>
        <taxon>Chordata</taxon>
        <taxon>Craniata</taxon>
        <taxon>Vertebrata</taxon>
        <taxon>Euteleostomi</taxon>
        <taxon>Actinopterygii</taxon>
        <taxon>Neopterygii</taxon>
        <taxon>Teleostei</taxon>
        <taxon>Ostariophysi</taxon>
        <taxon>Cypriniformes</taxon>
        <taxon>Cyprinidae</taxon>
        <taxon>Cyprininae</taxon>
        <taxon>Carassius</taxon>
    </lineage>
</organism>
<dbReference type="InterPro" id="IPR000203">
    <property type="entry name" value="GPS"/>
</dbReference>
<dbReference type="FunFam" id="1.20.1070.10:FF:000058">
    <property type="entry name" value="Adhesion G protein-coupled receptor F5"/>
    <property type="match status" value="1"/>
</dbReference>
<feature type="transmembrane region" description="Helical" evidence="14">
    <location>
        <begin position="1561"/>
        <end position="1585"/>
    </location>
</feature>
<dbReference type="Gene3D" id="2.10.25.10">
    <property type="entry name" value="Laminin"/>
    <property type="match status" value="10"/>
</dbReference>
<feature type="domain" description="EGF-like" evidence="17">
    <location>
        <begin position="452"/>
        <end position="490"/>
    </location>
</feature>
<evidence type="ECO:0000256" key="15">
    <source>
        <dbReference type="SAM" id="SignalP"/>
    </source>
</evidence>
<dbReference type="Pfam" id="PF00002">
    <property type="entry name" value="7tm_2"/>
    <property type="match status" value="1"/>
</dbReference>
<evidence type="ECO:0000256" key="5">
    <source>
        <dbReference type="ARBA" id="ARBA00022692"/>
    </source>
</evidence>
<evidence type="ECO:0000313" key="22">
    <source>
        <dbReference type="RefSeq" id="XP_026107214.1"/>
    </source>
</evidence>
<keyword evidence="9 14" id="KW-0472">Membrane</keyword>
<evidence type="ECO:0000256" key="3">
    <source>
        <dbReference type="ARBA" id="ARBA00022475"/>
    </source>
</evidence>
<comment type="similarity">
    <text evidence="2">Belongs to the G-protein coupled receptor 2 family. Adhesion G-protein coupled receptor (ADGR) subfamily.</text>
</comment>
<dbReference type="InterPro" id="IPR046338">
    <property type="entry name" value="GAIN_dom_sf"/>
</dbReference>
<dbReference type="GeneID" id="113079210"/>
<dbReference type="InterPro" id="IPR000152">
    <property type="entry name" value="EGF-type_Asp/Asn_hydroxyl_site"/>
</dbReference>
<protein>
    <submittedName>
        <fullName evidence="22">Adhesion G protein-coupled receptor F5-like</fullName>
    </submittedName>
</protein>
<feature type="domain" description="EGF-like" evidence="17">
    <location>
        <begin position="501"/>
        <end position="539"/>
    </location>
</feature>